<keyword evidence="2 6" id="KW-0698">rRNA processing</keyword>
<evidence type="ECO:0000313" key="10">
    <source>
        <dbReference type="Proteomes" id="UP001500975"/>
    </source>
</evidence>
<feature type="domain" description="RsmI HTH" evidence="8">
    <location>
        <begin position="261"/>
        <end position="305"/>
    </location>
</feature>
<evidence type="ECO:0000256" key="5">
    <source>
        <dbReference type="ARBA" id="ARBA00022691"/>
    </source>
</evidence>
<evidence type="ECO:0000259" key="7">
    <source>
        <dbReference type="Pfam" id="PF00590"/>
    </source>
</evidence>
<dbReference type="Pfam" id="PF23016">
    <property type="entry name" value="RsmI_C"/>
    <property type="match status" value="1"/>
</dbReference>
<dbReference type="SUPFAM" id="SSF53790">
    <property type="entry name" value="Tetrapyrrole methylase"/>
    <property type="match status" value="1"/>
</dbReference>
<keyword evidence="1 6" id="KW-0963">Cytoplasm</keyword>
<dbReference type="Gene3D" id="3.40.1010.10">
    <property type="entry name" value="Cobalt-precorrin-4 Transmethylase, Domain 1"/>
    <property type="match status" value="1"/>
</dbReference>
<sequence length="315" mass="32837">MTSLAPASFGAALQAARDAAGAQHYPEGTLYMVATPIGNLADITLRALQVLQIVDAVACEDTRHTQGLLRAYGIERPSSQLLALHQHNEAEAAQAVVARLAAGERIAYVSDAGTPGVSDPGARLAAAVHEAGLRVLPLPGASSVTTLVAAAGLVGGADEGAFVFAGFLPSKAGEREAAVQALAAEPRSVVLLEAPHRIEALARALSMLGERRVTLGRELTKQFEEIATTTAAALPAWLAAGRDRTRGEFALVLHPRPAAQDDNAEGERVLRLLLAELPLKSAVRLAAEISGAPRNALYELALRLRGERDQPSSSG</sequence>
<evidence type="ECO:0000256" key="3">
    <source>
        <dbReference type="ARBA" id="ARBA00022603"/>
    </source>
</evidence>
<comment type="similarity">
    <text evidence="6">Belongs to the methyltransferase superfamily. RsmI family.</text>
</comment>
<evidence type="ECO:0000256" key="2">
    <source>
        <dbReference type="ARBA" id="ARBA00022552"/>
    </source>
</evidence>
<organism evidence="9 10">
    <name type="scientific">Variovorax defluvii</name>
    <dbReference type="NCBI Taxonomy" id="913761"/>
    <lineage>
        <taxon>Bacteria</taxon>
        <taxon>Pseudomonadati</taxon>
        <taxon>Pseudomonadota</taxon>
        <taxon>Betaproteobacteria</taxon>
        <taxon>Burkholderiales</taxon>
        <taxon>Comamonadaceae</taxon>
        <taxon>Variovorax</taxon>
    </lineage>
</organism>
<dbReference type="InterPro" id="IPR018063">
    <property type="entry name" value="SAM_MeTrfase_RsmI_CS"/>
</dbReference>
<evidence type="ECO:0000256" key="1">
    <source>
        <dbReference type="ARBA" id="ARBA00022490"/>
    </source>
</evidence>
<dbReference type="InterPro" id="IPR014777">
    <property type="entry name" value="4pyrrole_Mease_sub1"/>
</dbReference>
<comment type="function">
    <text evidence="6">Catalyzes the 2'-O-methylation of the ribose of cytidine 1402 (C1402) in 16S rRNA.</text>
</comment>
<dbReference type="PANTHER" id="PTHR46111">
    <property type="entry name" value="RIBOSOMAL RNA SMALL SUBUNIT METHYLTRANSFERASE I"/>
    <property type="match status" value="1"/>
</dbReference>
<evidence type="ECO:0000256" key="6">
    <source>
        <dbReference type="HAMAP-Rule" id="MF_01877"/>
    </source>
</evidence>
<dbReference type="InterPro" id="IPR008189">
    <property type="entry name" value="rRNA_ssu_MeTfrase_I"/>
</dbReference>
<keyword evidence="10" id="KW-1185">Reference proteome</keyword>
<dbReference type="InterPro" id="IPR000878">
    <property type="entry name" value="4pyrrol_Mease"/>
</dbReference>
<proteinExistence type="inferred from homology"/>
<dbReference type="Gene3D" id="3.30.950.10">
    <property type="entry name" value="Methyltransferase, Cobalt-precorrin-4 Transmethylase, Domain 2"/>
    <property type="match status" value="1"/>
</dbReference>
<reference evidence="10" key="1">
    <citation type="journal article" date="2019" name="Int. J. Syst. Evol. Microbiol.">
        <title>The Global Catalogue of Microorganisms (GCM) 10K type strain sequencing project: providing services to taxonomists for standard genome sequencing and annotation.</title>
        <authorList>
            <consortium name="The Broad Institute Genomics Platform"/>
            <consortium name="The Broad Institute Genome Sequencing Center for Infectious Disease"/>
            <person name="Wu L."/>
            <person name="Ma J."/>
        </authorList>
    </citation>
    <scope>NUCLEOTIDE SEQUENCE [LARGE SCALE GENOMIC DNA]</scope>
    <source>
        <strain evidence="10">JCM 17804</strain>
    </source>
</reference>
<dbReference type="Proteomes" id="UP001500975">
    <property type="component" value="Unassembled WGS sequence"/>
</dbReference>
<dbReference type="RefSeq" id="WP_345541617.1">
    <property type="nucleotide sequence ID" value="NZ_BAABGJ010000081.1"/>
</dbReference>
<dbReference type="InterPro" id="IPR053910">
    <property type="entry name" value="RsmI_HTH"/>
</dbReference>
<evidence type="ECO:0000313" key="9">
    <source>
        <dbReference type="EMBL" id="GAA4357620.1"/>
    </source>
</evidence>
<keyword evidence="5 6" id="KW-0949">S-adenosyl-L-methionine</keyword>
<dbReference type="Pfam" id="PF00590">
    <property type="entry name" value="TP_methylase"/>
    <property type="match status" value="1"/>
</dbReference>
<comment type="subcellular location">
    <subcellularLocation>
        <location evidence="6">Cytoplasm</location>
    </subcellularLocation>
</comment>
<dbReference type="InterPro" id="IPR035996">
    <property type="entry name" value="4pyrrol_Methylase_sf"/>
</dbReference>
<dbReference type="EC" id="2.1.1.198" evidence="6"/>
<comment type="catalytic activity">
    <reaction evidence="6">
        <text>cytidine(1402) in 16S rRNA + S-adenosyl-L-methionine = 2'-O-methylcytidine(1402) in 16S rRNA + S-adenosyl-L-homocysteine + H(+)</text>
        <dbReference type="Rhea" id="RHEA:42924"/>
        <dbReference type="Rhea" id="RHEA-COMP:10285"/>
        <dbReference type="Rhea" id="RHEA-COMP:10286"/>
        <dbReference type="ChEBI" id="CHEBI:15378"/>
        <dbReference type="ChEBI" id="CHEBI:57856"/>
        <dbReference type="ChEBI" id="CHEBI:59789"/>
        <dbReference type="ChEBI" id="CHEBI:74495"/>
        <dbReference type="ChEBI" id="CHEBI:82748"/>
        <dbReference type="EC" id="2.1.1.198"/>
    </reaction>
</comment>
<dbReference type="HAMAP" id="MF_01877">
    <property type="entry name" value="16SrRNA_methyltr_I"/>
    <property type="match status" value="1"/>
</dbReference>
<dbReference type="PANTHER" id="PTHR46111:SF1">
    <property type="entry name" value="RIBOSOMAL RNA SMALL SUBUNIT METHYLTRANSFERASE I"/>
    <property type="match status" value="1"/>
</dbReference>
<keyword evidence="4 6" id="KW-0808">Transferase</keyword>
<keyword evidence="3 6" id="KW-0489">Methyltransferase</keyword>
<dbReference type="NCBIfam" id="TIGR00096">
    <property type="entry name" value="16S rRNA (cytidine(1402)-2'-O)-methyltransferase"/>
    <property type="match status" value="1"/>
</dbReference>
<dbReference type="EMBL" id="BAABGJ010000081">
    <property type="protein sequence ID" value="GAA4357620.1"/>
    <property type="molecule type" value="Genomic_DNA"/>
</dbReference>
<dbReference type="InterPro" id="IPR014776">
    <property type="entry name" value="4pyrrole_Mease_sub2"/>
</dbReference>
<evidence type="ECO:0000256" key="4">
    <source>
        <dbReference type="ARBA" id="ARBA00022679"/>
    </source>
</evidence>
<protein>
    <recommendedName>
        <fullName evidence="6">Ribosomal RNA small subunit methyltransferase I</fullName>
        <ecNumber evidence="6">2.1.1.198</ecNumber>
    </recommendedName>
    <alternativeName>
        <fullName evidence="6">16S rRNA 2'-O-ribose C1402 methyltransferase</fullName>
    </alternativeName>
    <alternativeName>
        <fullName evidence="6">rRNA (cytidine-2'-O-)-methyltransferase RsmI</fullName>
    </alternativeName>
</protein>
<name>A0ABP8IF94_9BURK</name>
<dbReference type="CDD" id="cd11648">
    <property type="entry name" value="RsmI"/>
    <property type="match status" value="1"/>
</dbReference>
<dbReference type="PROSITE" id="PS01296">
    <property type="entry name" value="RSMI"/>
    <property type="match status" value="1"/>
</dbReference>
<accession>A0ABP8IF94</accession>
<dbReference type="PIRSF" id="PIRSF005917">
    <property type="entry name" value="MTase_YraL"/>
    <property type="match status" value="1"/>
</dbReference>
<gene>
    <name evidence="6 9" type="primary">rsmI</name>
    <name evidence="9" type="ORF">GCM10023165_51750</name>
</gene>
<feature type="domain" description="Tetrapyrrole methylase" evidence="7">
    <location>
        <begin position="29"/>
        <end position="234"/>
    </location>
</feature>
<comment type="caution">
    <text evidence="9">The sequence shown here is derived from an EMBL/GenBank/DDBJ whole genome shotgun (WGS) entry which is preliminary data.</text>
</comment>
<evidence type="ECO:0000259" key="8">
    <source>
        <dbReference type="Pfam" id="PF23016"/>
    </source>
</evidence>